<evidence type="ECO:0000313" key="1">
    <source>
        <dbReference type="EMBL" id="GIX75789.1"/>
    </source>
</evidence>
<protein>
    <submittedName>
        <fullName evidence="1">Uncharacterized protein</fullName>
    </submittedName>
</protein>
<keyword evidence="2" id="KW-1185">Reference proteome</keyword>
<accession>A0AAV4MTQ0</accession>
<dbReference type="EMBL" id="BPLR01002621">
    <property type="protein sequence ID" value="GIX75789.1"/>
    <property type="molecule type" value="Genomic_DNA"/>
</dbReference>
<sequence>MDGPEVTSRNALPFLLVKKKYFSSIDGQLSISETQPVRNFGSVGPGTRNEIREPLPGVYKVFTQAPYQRHQRDSNLRHSVLASVYGQWLSSEAHLIT</sequence>
<dbReference type="AlphaFoldDB" id="A0AAV4MTQ0"/>
<dbReference type="Proteomes" id="UP001054945">
    <property type="component" value="Unassembled WGS sequence"/>
</dbReference>
<organism evidence="1 2">
    <name type="scientific">Caerostris extrusa</name>
    <name type="common">Bark spider</name>
    <name type="synonym">Caerostris bankana</name>
    <dbReference type="NCBI Taxonomy" id="172846"/>
    <lineage>
        <taxon>Eukaryota</taxon>
        <taxon>Metazoa</taxon>
        <taxon>Ecdysozoa</taxon>
        <taxon>Arthropoda</taxon>
        <taxon>Chelicerata</taxon>
        <taxon>Arachnida</taxon>
        <taxon>Araneae</taxon>
        <taxon>Araneomorphae</taxon>
        <taxon>Entelegynae</taxon>
        <taxon>Araneoidea</taxon>
        <taxon>Araneidae</taxon>
        <taxon>Caerostris</taxon>
    </lineage>
</organism>
<proteinExistence type="predicted"/>
<evidence type="ECO:0000313" key="2">
    <source>
        <dbReference type="Proteomes" id="UP001054945"/>
    </source>
</evidence>
<reference evidence="1 2" key="1">
    <citation type="submission" date="2021-06" db="EMBL/GenBank/DDBJ databases">
        <title>Caerostris extrusa draft genome.</title>
        <authorList>
            <person name="Kono N."/>
            <person name="Arakawa K."/>
        </authorList>
    </citation>
    <scope>NUCLEOTIDE SEQUENCE [LARGE SCALE GENOMIC DNA]</scope>
</reference>
<gene>
    <name evidence="1" type="ORF">CEXT_28571</name>
</gene>
<comment type="caution">
    <text evidence="1">The sequence shown here is derived from an EMBL/GenBank/DDBJ whole genome shotgun (WGS) entry which is preliminary data.</text>
</comment>
<name>A0AAV4MTQ0_CAEEX</name>